<dbReference type="PROSITE" id="PS50005">
    <property type="entry name" value="TPR"/>
    <property type="match status" value="2"/>
</dbReference>
<feature type="repeat" description="TPR" evidence="3">
    <location>
        <begin position="234"/>
        <end position="267"/>
    </location>
</feature>
<dbReference type="EMBL" id="QSJP01000031">
    <property type="protein sequence ID" value="RHD81531.1"/>
    <property type="molecule type" value="Genomic_DNA"/>
</dbReference>
<gene>
    <name evidence="5" type="ORF">BatF92_26580</name>
    <name evidence="15" type="ORF">DW780_24060</name>
    <name evidence="6" type="ORF">ERS852511_04795</name>
    <name evidence="7" type="ORF">ERS852557_04831</name>
    <name evidence="11" type="ORF">GAN59_22640</name>
    <name evidence="10" type="ORF">GAN75_24745</name>
    <name evidence="12" type="ORF">GAN91_25145</name>
    <name evidence="9" type="ORF">GAN93_21625</name>
    <name evidence="8" type="ORF">GAO51_26250</name>
    <name evidence="13" type="ORF">KHY35_17000</name>
    <name evidence="16" type="ORF">KQP68_00890</name>
    <name evidence="17" type="ORF">KQP74_01570</name>
    <name evidence="14" type="ORF">PO127_25475</name>
</gene>
<dbReference type="SMART" id="SM00028">
    <property type="entry name" value="TPR"/>
    <property type="match status" value="7"/>
</dbReference>
<dbReference type="Proteomes" id="UP000095576">
    <property type="component" value="Unassembled WGS sequence"/>
</dbReference>
<evidence type="ECO:0000313" key="20">
    <source>
        <dbReference type="Proteomes" id="UP000284785"/>
    </source>
</evidence>
<dbReference type="Proteomes" id="UP001162960">
    <property type="component" value="Chromosome"/>
</dbReference>
<evidence type="ECO:0000313" key="7">
    <source>
        <dbReference type="EMBL" id="CUQ46999.1"/>
    </source>
</evidence>
<dbReference type="EMBL" id="CP083685">
    <property type="protein sequence ID" value="UYU91351.1"/>
    <property type="molecule type" value="Genomic_DNA"/>
</dbReference>
<dbReference type="Proteomes" id="UP001217776">
    <property type="component" value="Unassembled WGS sequence"/>
</dbReference>
<keyword evidence="1" id="KW-0677">Repeat</keyword>
<dbReference type="Proteomes" id="UP001156218">
    <property type="component" value="Chromosome"/>
</dbReference>
<dbReference type="EMBL" id="WCSB01000028">
    <property type="protein sequence ID" value="KAB4448556.1"/>
    <property type="molecule type" value="Genomic_DNA"/>
</dbReference>
<evidence type="ECO:0000313" key="24">
    <source>
        <dbReference type="Proteomes" id="UP000460317"/>
    </source>
</evidence>
<evidence type="ECO:0000313" key="10">
    <source>
        <dbReference type="EMBL" id="KAB4450829.1"/>
    </source>
</evidence>
<dbReference type="KEGG" id="btho:Btheta7330_01895"/>
<evidence type="ECO:0000256" key="2">
    <source>
        <dbReference type="ARBA" id="ARBA00022803"/>
    </source>
</evidence>
<evidence type="ECO:0000313" key="13">
    <source>
        <dbReference type="EMBL" id="MBS5412380.1"/>
    </source>
</evidence>
<dbReference type="PATRIC" id="fig|818.23.peg.1965"/>
<dbReference type="InterPro" id="IPR050498">
    <property type="entry name" value="Ycf3"/>
</dbReference>
<dbReference type="SUPFAM" id="SSF48452">
    <property type="entry name" value="TPR-like"/>
    <property type="match status" value="1"/>
</dbReference>
<dbReference type="RefSeq" id="WP_008764957.1">
    <property type="nucleotide sequence ID" value="NZ_AP022660.1"/>
</dbReference>
<dbReference type="EMBL" id="JAGZEE010000027">
    <property type="protein sequence ID" value="MBS5412380.1"/>
    <property type="molecule type" value="Genomic_DNA"/>
</dbReference>
<evidence type="ECO:0000313" key="23">
    <source>
        <dbReference type="Proteomes" id="UP000440614"/>
    </source>
</evidence>
<dbReference type="Proteomes" id="UP000782901">
    <property type="component" value="Unassembled WGS sequence"/>
</dbReference>
<dbReference type="EMBL" id="CZBI01000013">
    <property type="protein sequence ID" value="CUQ46999.1"/>
    <property type="molecule type" value="Genomic_DNA"/>
</dbReference>
<reference evidence="16 27" key="6">
    <citation type="submission" date="2021-06" db="EMBL/GenBank/DDBJ databases">
        <title>Interrogation of the integrated mobile genetic elements in gut-associated Bacteroides with a consensus prediction approach.</title>
        <authorList>
            <person name="Campbell D.E."/>
            <person name="Leigh J.R."/>
            <person name="Kim T."/>
            <person name="England W."/>
            <person name="Whitaker R.J."/>
            <person name="Degnan P.H."/>
        </authorList>
    </citation>
    <scope>NUCLEOTIDE SEQUENCE</scope>
    <source>
        <strain evidence="17">VPI-3443</strain>
        <strain evidence="16 27">WAL8669</strain>
    </source>
</reference>
<dbReference type="EMBL" id="JAQNVG010000075">
    <property type="protein sequence ID" value="MDC2239099.1"/>
    <property type="molecule type" value="Genomic_DNA"/>
</dbReference>
<reference evidence="15 20" key="2">
    <citation type="submission" date="2018-08" db="EMBL/GenBank/DDBJ databases">
        <title>A genome reference for cultivated species of the human gut microbiota.</title>
        <authorList>
            <person name="Zou Y."/>
            <person name="Xue W."/>
            <person name="Luo G."/>
        </authorList>
    </citation>
    <scope>NUCLEOTIDE SEQUENCE [LARGE SCALE GENOMIC DNA]</scope>
    <source>
        <strain evidence="15 20">AM30-26</strain>
    </source>
</reference>
<evidence type="ECO:0000313" key="27">
    <source>
        <dbReference type="Proteomes" id="UP001156218"/>
    </source>
</evidence>
<evidence type="ECO:0000313" key="18">
    <source>
        <dbReference type="Proteomes" id="UP000095541"/>
    </source>
</evidence>
<dbReference type="EMBL" id="AP022660">
    <property type="protein sequence ID" value="BCA50716.1"/>
    <property type="molecule type" value="Genomic_DNA"/>
</dbReference>
<accession>C6IU92</accession>
<evidence type="ECO:0000313" key="25">
    <source>
        <dbReference type="Proteomes" id="UP000488521"/>
    </source>
</evidence>
<dbReference type="Proteomes" id="UP000284785">
    <property type="component" value="Unassembled WGS sequence"/>
</dbReference>
<dbReference type="SUPFAM" id="SSF81901">
    <property type="entry name" value="HCP-like"/>
    <property type="match status" value="1"/>
</dbReference>
<evidence type="ECO:0000313" key="8">
    <source>
        <dbReference type="EMBL" id="KAB4305298.1"/>
    </source>
</evidence>
<keyword evidence="2 3" id="KW-0802">TPR repeat</keyword>
<dbReference type="Proteomes" id="UP000500882">
    <property type="component" value="Chromosome"/>
</dbReference>
<evidence type="ECO:0000313" key="26">
    <source>
        <dbReference type="Proteomes" id="UP000500882"/>
    </source>
</evidence>
<dbReference type="Proteomes" id="UP000488521">
    <property type="component" value="Unassembled WGS sequence"/>
</dbReference>
<dbReference type="Gene3D" id="1.25.40.10">
    <property type="entry name" value="Tetratricopeptide repeat domain"/>
    <property type="match status" value="3"/>
</dbReference>
<dbReference type="PANTHER" id="PTHR44858">
    <property type="entry name" value="TETRATRICOPEPTIDE REPEAT PROTEIN 6"/>
    <property type="match status" value="1"/>
</dbReference>
<reference evidence="21 22" key="3">
    <citation type="journal article" date="2019" name="Nat. Med.">
        <title>A library of human gut bacterial isolates paired with longitudinal multiomics data enables mechanistic microbiome research.</title>
        <authorList>
            <person name="Poyet M."/>
            <person name="Groussin M."/>
            <person name="Gibbons S.M."/>
            <person name="Avila-Pacheco J."/>
            <person name="Jiang X."/>
            <person name="Kearney S.M."/>
            <person name="Perrotta A.R."/>
            <person name="Berdy B."/>
            <person name="Zhao S."/>
            <person name="Lieberman T.D."/>
            <person name="Swanson P.K."/>
            <person name="Smith M."/>
            <person name="Roesemann S."/>
            <person name="Alexander J.E."/>
            <person name="Rich S.A."/>
            <person name="Livny J."/>
            <person name="Vlamakis H."/>
            <person name="Clish C."/>
            <person name="Bullock K."/>
            <person name="Deik A."/>
            <person name="Scott J."/>
            <person name="Pierce K.A."/>
            <person name="Xavier R.J."/>
            <person name="Alm E.J."/>
        </authorList>
    </citation>
    <scope>NUCLEOTIDE SEQUENCE [LARGE SCALE GENOMIC DNA]</scope>
    <source>
        <strain evidence="11 25">BIOML-A156</strain>
        <strain evidence="10 21">BIOML-A160</strain>
        <strain evidence="12 22">BIOML-A162</strain>
        <strain evidence="9 24">BIOML-A165</strain>
        <strain evidence="8 23">BIOML-A188</strain>
    </source>
</reference>
<keyword evidence="4" id="KW-0175">Coiled coil</keyword>
<dbReference type="EMBL" id="WCRY01000042">
    <property type="protein sequence ID" value="KAB4471626.1"/>
    <property type="molecule type" value="Genomic_DNA"/>
</dbReference>
<feature type="coiled-coil region" evidence="4">
    <location>
        <begin position="6"/>
        <end position="33"/>
    </location>
</feature>
<evidence type="ECO:0000313" key="15">
    <source>
        <dbReference type="EMBL" id="RHD81531.1"/>
    </source>
</evidence>
<feature type="repeat" description="TPR" evidence="3">
    <location>
        <begin position="345"/>
        <end position="378"/>
    </location>
</feature>
<dbReference type="EMBL" id="WCRW01000026">
    <property type="protein sequence ID" value="KAB4450829.1"/>
    <property type="molecule type" value="Genomic_DNA"/>
</dbReference>
<evidence type="ECO:0000313" key="11">
    <source>
        <dbReference type="EMBL" id="KAB4469082.1"/>
    </source>
</evidence>
<sequence length="478" mass="54290">MGRKNSPSANKELNELIAQYETAKAENRQLYLDGDQLADIADRYAAERKFDEAQEVITYGLHLHPDSTDLLVEQAYLYLDTGKIPLAKKVAESITDDYITDVKMLKAELLLNEGQLEAARSTLDTIEDTDELETIINIIYLYMDMGYPEAAKEWLDKGTPRFGKKEDFIAVMADYLAGTNELEAASTYYNQLIDMDPYNASYWVGLAKCRFAAEDSEKAIEACDFALAADETFGEAYAYRGHCYFYLNNSDAAIENYTKAIEYKAFPPEMGYMFLGMAYSNKGAWQEADDCYQRVIDRFVADGAGNSPLLIDTYTNKAVAASQLGKHEEAHLLCKKAKKIQPDDPGIHLTEGKLYMKEGQKKKAVKAFDKALVMEPSAEMWYLVASAYSDAEYLYQAKLCFEESYRIDPNYADVTEKLSILSLMHNEIDDFFKYNSESAHPISEDIILDLLSRPNQTEEGEQMLKEVWKRMKKEKGNK</sequence>
<reference evidence="18 19" key="1">
    <citation type="submission" date="2015-09" db="EMBL/GenBank/DDBJ databases">
        <authorList>
            <consortium name="Pathogen Informatics"/>
        </authorList>
    </citation>
    <scope>NUCLEOTIDE SEQUENCE [LARGE SCALE GENOMIC DNA]</scope>
    <source>
        <strain evidence="6 19">2789STDY5834899</strain>
        <strain evidence="7 18">2789STDY5834945</strain>
    </source>
</reference>
<dbReference type="EMBL" id="CZAP01000031">
    <property type="protein sequence ID" value="CUQ21488.1"/>
    <property type="molecule type" value="Genomic_DNA"/>
</dbReference>
<evidence type="ECO:0000313" key="16">
    <source>
        <dbReference type="EMBL" id="UYU66869.1"/>
    </source>
</evidence>
<evidence type="ECO:0000256" key="3">
    <source>
        <dbReference type="PROSITE-ProRule" id="PRU00339"/>
    </source>
</evidence>
<dbReference type="InterPro" id="IPR011990">
    <property type="entry name" value="TPR-like_helical_dom_sf"/>
</dbReference>
<evidence type="ECO:0000313" key="9">
    <source>
        <dbReference type="EMBL" id="KAB4448556.1"/>
    </source>
</evidence>
<dbReference type="AlphaFoldDB" id="A0A0P0EQX1"/>
<proteinExistence type="predicted"/>
<dbReference type="Pfam" id="PF13181">
    <property type="entry name" value="TPR_8"/>
    <property type="match status" value="3"/>
</dbReference>
<dbReference type="InterPro" id="IPR019734">
    <property type="entry name" value="TPR_rpt"/>
</dbReference>
<evidence type="ECO:0000256" key="1">
    <source>
        <dbReference type="ARBA" id="ARBA00022737"/>
    </source>
</evidence>
<evidence type="ECO:0000256" key="4">
    <source>
        <dbReference type="SAM" id="Coils"/>
    </source>
</evidence>
<evidence type="ECO:0000313" key="14">
    <source>
        <dbReference type="EMBL" id="MDC2239099.1"/>
    </source>
</evidence>
<name>A0A0P0EQX1_BACT4</name>
<dbReference type="Proteomes" id="UP000440614">
    <property type="component" value="Unassembled WGS sequence"/>
</dbReference>
<evidence type="ECO:0000313" key="5">
    <source>
        <dbReference type="EMBL" id="BCA50716.1"/>
    </source>
</evidence>
<dbReference type="EMBL" id="WCRS01000026">
    <property type="protein sequence ID" value="KAB4469082.1"/>
    <property type="molecule type" value="Genomic_DNA"/>
</dbReference>
<reference evidence="5 26" key="4">
    <citation type="submission" date="2020-02" db="EMBL/GenBank/DDBJ databases">
        <title>Whole-genome sequencing and comparative analysis of the genomes of Bacteroides thetaiotaomicron and Escherichia coli isolated from a healthy resident in Vietnam.</title>
        <authorList>
            <person name="Mohsin M."/>
            <person name="Tanaka K."/>
            <person name="Kawahara R."/>
            <person name="Kondo S."/>
            <person name="Noguchi H."/>
            <person name="Motooka D."/>
            <person name="Nakamura S."/>
            <person name="Khong D.T."/>
            <person name="Nguyen T.N."/>
            <person name="Tran H.T."/>
            <person name="Yamamoto Y."/>
        </authorList>
    </citation>
    <scope>NUCLEOTIDE SEQUENCE [LARGE SCALE GENOMIC DNA]</scope>
    <source>
        <strain evidence="5 26">F9-2</strain>
    </source>
</reference>
<evidence type="ECO:0000313" key="12">
    <source>
        <dbReference type="EMBL" id="KAB4471626.1"/>
    </source>
</evidence>
<dbReference type="EMBL" id="CP083680">
    <property type="protein sequence ID" value="UYU66869.1"/>
    <property type="molecule type" value="Genomic_DNA"/>
</dbReference>
<evidence type="ECO:0000313" key="22">
    <source>
        <dbReference type="Proteomes" id="UP000436858"/>
    </source>
</evidence>
<evidence type="ECO:0000313" key="17">
    <source>
        <dbReference type="EMBL" id="UYU91351.1"/>
    </source>
</evidence>
<dbReference type="GO" id="GO:0046813">
    <property type="term" value="P:receptor-mediated virion attachment to host cell"/>
    <property type="evidence" value="ECO:0007669"/>
    <property type="project" value="TreeGrafter"/>
</dbReference>
<evidence type="ECO:0000313" key="19">
    <source>
        <dbReference type="Proteomes" id="UP000095576"/>
    </source>
</evidence>
<dbReference type="Proteomes" id="UP000460317">
    <property type="component" value="Unassembled WGS sequence"/>
</dbReference>
<accession>A0A0P0EQX1</accession>
<dbReference type="Proteomes" id="UP000095541">
    <property type="component" value="Unassembled WGS sequence"/>
</dbReference>
<dbReference type="Pfam" id="PF13432">
    <property type="entry name" value="TPR_16"/>
    <property type="match status" value="1"/>
</dbReference>
<evidence type="ECO:0000313" key="21">
    <source>
        <dbReference type="Proteomes" id="UP000436825"/>
    </source>
</evidence>
<reference evidence="13" key="5">
    <citation type="submission" date="2021-02" db="EMBL/GenBank/DDBJ databases">
        <title>Infant gut strain persistence is associated with maternal origin, phylogeny, and functional potential including surface adhesion and iron acquisition.</title>
        <authorList>
            <person name="Lou Y.C."/>
        </authorList>
    </citation>
    <scope>NUCLEOTIDE SEQUENCE</scope>
    <source>
        <strain evidence="13">L3_082_243G1_dasL3_082_243G1_maxbin2.maxbin.015s ta_sub</strain>
    </source>
</reference>
<organism evidence="11 25">
    <name type="scientific">Bacteroides thetaiotaomicron</name>
    <dbReference type="NCBI Taxonomy" id="818"/>
    <lineage>
        <taxon>Bacteria</taxon>
        <taxon>Pseudomonadati</taxon>
        <taxon>Bacteroidota</taxon>
        <taxon>Bacteroidia</taxon>
        <taxon>Bacteroidales</taxon>
        <taxon>Bacteroidaceae</taxon>
        <taxon>Bacteroides</taxon>
    </lineage>
</organism>
<reference evidence="14" key="7">
    <citation type="submission" date="2022-10" db="EMBL/GenBank/DDBJ databases">
        <title>Human gut microbiome strain richness.</title>
        <authorList>
            <person name="Chen-Liaw A."/>
        </authorList>
    </citation>
    <scope>NUCLEOTIDE SEQUENCE</scope>
    <source>
        <strain evidence="14">1001283st1_A3_1001283B150304_161114</strain>
    </source>
</reference>
<dbReference type="Proteomes" id="UP000436858">
    <property type="component" value="Unassembled WGS sequence"/>
</dbReference>
<dbReference type="GO" id="GO:0009279">
    <property type="term" value="C:cell outer membrane"/>
    <property type="evidence" value="ECO:0007669"/>
    <property type="project" value="TreeGrafter"/>
</dbReference>
<dbReference type="Proteomes" id="UP000436825">
    <property type="component" value="Unassembled WGS sequence"/>
</dbReference>
<evidence type="ECO:0000313" key="6">
    <source>
        <dbReference type="EMBL" id="CUQ21488.1"/>
    </source>
</evidence>
<dbReference type="PANTHER" id="PTHR44858:SF1">
    <property type="entry name" value="UDP-N-ACETYLGLUCOSAMINE--PEPTIDE N-ACETYLGLUCOSAMINYLTRANSFERASE SPINDLY-RELATED"/>
    <property type="match status" value="1"/>
</dbReference>
<dbReference type="EMBL" id="WCSY01000038">
    <property type="protein sequence ID" value="KAB4305298.1"/>
    <property type="molecule type" value="Genomic_DNA"/>
</dbReference>
<dbReference type="Pfam" id="PF13424">
    <property type="entry name" value="TPR_12"/>
    <property type="match status" value="1"/>
</dbReference>
<protein>
    <submittedName>
        <fullName evidence="6 11">Tetratricopeptide repeat</fullName>
    </submittedName>
</protein>